<dbReference type="SUPFAM" id="SSF47473">
    <property type="entry name" value="EF-hand"/>
    <property type="match status" value="1"/>
</dbReference>
<dbReference type="OrthoDB" id="40902at2759"/>
<keyword evidence="6" id="KW-0808">Transferase</keyword>
<dbReference type="PANTHER" id="PTHR24349">
    <property type="entry name" value="SERINE/THREONINE-PROTEIN KINASE"/>
    <property type="match status" value="1"/>
</dbReference>
<evidence type="ECO:0000256" key="7">
    <source>
        <dbReference type="ARBA" id="ARBA00022741"/>
    </source>
</evidence>
<keyword evidence="5" id="KW-0597">Phosphoprotein</keyword>
<evidence type="ECO:0000256" key="1">
    <source>
        <dbReference type="ARBA" id="ARBA00005354"/>
    </source>
</evidence>
<dbReference type="PROSITE" id="PS00107">
    <property type="entry name" value="PROTEIN_KINASE_ATP"/>
    <property type="match status" value="1"/>
</dbReference>
<comment type="catalytic activity">
    <reaction evidence="11">
        <text>L-seryl-[protein] + ATP = O-phospho-L-seryl-[protein] + ADP + H(+)</text>
        <dbReference type="Rhea" id="RHEA:17989"/>
        <dbReference type="Rhea" id="RHEA-COMP:9863"/>
        <dbReference type="Rhea" id="RHEA-COMP:11604"/>
        <dbReference type="ChEBI" id="CHEBI:15378"/>
        <dbReference type="ChEBI" id="CHEBI:29999"/>
        <dbReference type="ChEBI" id="CHEBI:30616"/>
        <dbReference type="ChEBI" id="CHEBI:83421"/>
        <dbReference type="ChEBI" id="CHEBI:456216"/>
        <dbReference type="EC" id="2.7.11.1"/>
    </reaction>
</comment>
<evidence type="ECO:0000256" key="6">
    <source>
        <dbReference type="ARBA" id="ARBA00022679"/>
    </source>
</evidence>
<evidence type="ECO:0000256" key="14">
    <source>
        <dbReference type="SAM" id="MobiDB-lite"/>
    </source>
</evidence>
<dbReference type="AlphaFoldDB" id="A0A1R3GT32"/>
<comment type="similarity">
    <text evidence="2">Belongs to the protein kinase superfamily. CAMK Ser/Thr protein kinase family. SNF1 subfamily.</text>
</comment>
<comment type="caution">
    <text evidence="17">The sequence shown here is derived from an EMBL/GenBank/DDBJ whole genome shotgun (WGS) entry which is preliminary data.</text>
</comment>
<dbReference type="InterPro" id="IPR008271">
    <property type="entry name" value="Ser/Thr_kinase_AS"/>
</dbReference>
<evidence type="ECO:0000256" key="2">
    <source>
        <dbReference type="ARBA" id="ARBA00006234"/>
    </source>
</evidence>
<keyword evidence="8" id="KW-0418">Kinase</keyword>
<dbReference type="EMBL" id="AWWV01013537">
    <property type="protein sequence ID" value="OMO61219.1"/>
    <property type="molecule type" value="Genomic_DNA"/>
</dbReference>
<dbReference type="GO" id="GO:0005509">
    <property type="term" value="F:calcium ion binding"/>
    <property type="evidence" value="ECO:0007669"/>
    <property type="project" value="InterPro"/>
</dbReference>
<dbReference type="GO" id="GO:0004674">
    <property type="term" value="F:protein serine/threonine kinase activity"/>
    <property type="evidence" value="ECO:0007669"/>
    <property type="project" value="UniProtKB-KW"/>
</dbReference>
<name>A0A1R3GT32_COCAP</name>
<dbReference type="STRING" id="210143.A0A1R3GT32"/>
<evidence type="ECO:0000256" key="3">
    <source>
        <dbReference type="ARBA" id="ARBA00012513"/>
    </source>
</evidence>
<evidence type="ECO:0000313" key="17">
    <source>
        <dbReference type="EMBL" id="OMO61219.1"/>
    </source>
</evidence>
<proteinExistence type="inferred from homology"/>
<dbReference type="SUPFAM" id="SSF56112">
    <property type="entry name" value="Protein kinase-like (PK-like)"/>
    <property type="match status" value="1"/>
</dbReference>
<keyword evidence="7 13" id="KW-0547">Nucleotide-binding</keyword>
<dbReference type="InterPro" id="IPR011992">
    <property type="entry name" value="EF-hand-dom_pair"/>
</dbReference>
<evidence type="ECO:0000256" key="9">
    <source>
        <dbReference type="ARBA" id="ARBA00022840"/>
    </source>
</evidence>
<accession>A0A1R3GT32</accession>
<dbReference type="Gene3D" id="1.10.510.10">
    <property type="entry name" value="Transferase(Phosphotransferase) domain 1"/>
    <property type="match status" value="1"/>
</dbReference>
<dbReference type="EC" id="2.7.11.1" evidence="3"/>
<evidence type="ECO:0000256" key="4">
    <source>
        <dbReference type="ARBA" id="ARBA00022527"/>
    </source>
</evidence>
<comment type="similarity">
    <text evidence="1">Belongs to the protein kinase superfamily. CAMK Ser/Thr protein kinase family. CaMK subfamily.</text>
</comment>
<dbReference type="Gramene" id="OMO61219">
    <property type="protein sequence ID" value="OMO61219"/>
    <property type="gene ID" value="CCACVL1_23674"/>
</dbReference>
<dbReference type="GO" id="GO:0005524">
    <property type="term" value="F:ATP binding"/>
    <property type="evidence" value="ECO:0007669"/>
    <property type="project" value="UniProtKB-UniRule"/>
</dbReference>
<dbReference type="InterPro" id="IPR002048">
    <property type="entry name" value="EF_hand_dom"/>
</dbReference>
<evidence type="ECO:0000256" key="11">
    <source>
        <dbReference type="ARBA" id="ARBA00048679"/>
    </source>
</evidence>
<reference evidence="17 18" key="1">
    <citation type="submission" date="2013-09" db="EMBL/GenBank/DDBJ databases">
        <title>Corchorus capsularis genome sequencing.</title>
        <authorList>
            <person name="Alam M."/>
            <person name="Haque M.S."/>
            <person name="Islam M.S."/>
            <person name="Emdad E.M."/>
            <person name="Islam M.M."/>
            <person name="Ahmed B."/>
            <person name="Halim A."/>
            <person name="Hossen Q.M.M."/>
            <person name="Hossain M.Z."/>
            <person name="Ahmed R."/>
            <person name="Khan M.M."/>
            <person name="Islam R."/>
            <person name="Rashid M.M."/>
            <person name="Khan S.A."/>
            <person name="Rahman M.S."/>
            <person name="Alam M."/>
        </authorList>
    </citation>
    <scope>NUCLEOTIDE SEQUENCE [LARGE SCALE GENOMIC DNA]</scope>
    <source>
        <strain evidence="18">cv. CVL-1</strain>
        <tissue evidence="17">Whole seedling</tissue>
    </source>
</reference>
<feature type="region of interest" description="Disordered" evidence="14">
    <location>
        <begin position="795"/>
        <end position="823"/>
    </location>
</feature>
<evidence type="ECO:0000256" key="5">
    <source>
        <dbReference type="ARBA" id="ARBA00022553"/>
    </source>
</evidence>
<dbReference type="CDD" id="cd05117">
    <property type="entry name" value="STKc_CAMK"/>
    <property type="match status" value="1"/>
</dbReference>
<dbReference type="PROSITE" id="PS50222">
    <property type="entry name" value="EF_HAND_2"/>
    <property type="match status" value="1"/>
</dbReference>
<evidence type="ECO:0000256" key="12">
    <source>
        <dbReference type="ARBA" id="ARBA00058225"/>
    </source>
</evidence>
<sequence length="873" mass="99085">MLSVIGKHDFSKSWPSWGLTPRRCFWRPFQPLSLAKHIQALLLKRLCAYPKLGSILEDSGSEPAEELDKTFGYAKNFRAKYKLVKKLGRGFMGHVFYARGKKGELKDQPVAVKIIPKANIKSETFIEDVQREVKILKALSGRKHLLKFYDAFEDDNNVDIVMELCEGGDLWDRIFERKLRRERYTEEEIKVIVKQILSAVSFCHLQGIVHRDLKPENIMFASGGEDAEIKLIDFGVSEIIKQVGERFDDIVGTDVYTAPEVLSESYSLEADLWSIGVITYYLIGGNYPFWADTKKGIYRLVKRSDPKFEDEPWPSVSPEAKDFIKRLLYKNQHKRMTAAEALAHRWLSDESYPLPLDFCIYRFVKIYLNETPLGCAARKALSKALTADQLGYLRAQFRLLEPNSDGSVSLENFEKALARNATEIMDESYVPEIVSEMGWLADRKMYFEEFCAAAIHILHLEADGGWKQIVSAAFEHFEQEGNRVISNEEFCEELCITGPSALSSVQDCIRDSDGKLNGKYMQHKEIKAAMSIKISAMALSSRYPSNSFGMNIPTSRERLFLSFSLLYTELVEPICSYGLRKAILQAHAGGGGFGKSVENSFNAENFNVSPANVVESGERVVVNFTNCSLDIEPLNIEGDLAGEKGNDKLIRDDVNVGRVYVEKGMEVPDTSIGPNSQFLEELEEAVQEENMELIGPFSNKGQLIVHGNEREEQVNIELVEPICSNGLKGSDGLPLTKKFSKQNGCDKAEYSHQLNEEASKNKVNDTRKFRNLKDIEEEIEEDWFSNLLEKTKKRSKRLDKKKSKKSKSKNSKHQSGEAVNDSFIDSDFENRNRSLMKEAQATWEVGKMLGISFDCEESLILEKFKSMEKENDI</sequence>
<dbReference type="Proteomes" id="UP000188268">
    <property type="component" value="Unassembled WGS sequence"/>
</dbReference>
<protein>
    <recommendedName>
        <fullName evidence="3">non-specific serine/threonine protein kinase</fullName>
        <ecNumber evidence="3">2.7.11.1</ecNumber>
    </recommendedName>
</protein>
<dbReference type="FunFam" id="1.10.510.10:FF:000571">
    <property type="entry name" value="Maternal embryonic leucine zipper kinase"/>
    <property type="match status" value="1"/>
</dbReference>
<gene>
    <name evidence="17" type="ORF">CCACVL1_23674</name>
</gene>
<dbReference type="Gene3D" id="1.10.238.10">
    <property type="entry name" value="EF-hand"/>
    <property type="match status" value="1"/>
</dbReference>
<dbReference type="Pfam" id="PF00069">
    <property type="entry name" value="Pkinase"/>
    <property type="match status" value="1"/>
</dbReference>
<feature type="compositionally biased region" description="Basic residues" evidence="14">
    <location>
        <begin position="795"/>
        <end position="812"/>
    </location>
</feature>
<dbReference type="InterPro" id="IPR017441">
    <property type="entry name" value="Protein_kinase_ATP_BS"/>
</dbReference>
<evidence type="ECO:0000259" key="16">
    <source>
        <dbReference type="PROSITE" id="PS50222"/>
    </source>
</evidence>
<keyword evidence="9 13" id="KW-0067">ATP-binding</keyword>
<feature type="domain" description="Protein kinase" evidence="15">
    <location>
        <begin position="81"/>
        <end position="347"/>
    </location>
</feature>
<dbReference type="PROSITE" id="PS00108">
    <property type="entry name" value="PROTEIN_KINASE_ST"/>
    <property type="match status" value="1"/>
</dbReference>
<evidence type="ECO:0000313" key="18">
    <source>
        <dbReference type="Proteomes" id="UP000188268"/>
    </source>
</evidence>
<dbReference type="InterPro" id="IPR011009">
    <property type="entry name" value="Kinase-like_dom_sf"/>
</dbReference>
<comment type="catalytic activity">
    <reaction evidence="10">
        <text>L-threonyl-[protein] + ATP = O-phospho-L-threonyl-[protein] + ADP + H(+)</text>
        <dbReference type="Rhea" id="RHEA:46608"/>
        <dbReference type="Rhea" id="RHEA-COMP:11060"/>
        <dbReference type="Rhea" id="RHEA-COMP:11605"/>
        <dbReference type="ChEBI" id="CHEBI:15378"/>
        <dbReference type="ChEBI" id="CHEBI:30013"/>
        <dbReference type="ChEBI" id="CHEBI:30616"/>
        <dbReference type="ChEBI" id="CHEBI:61977"/>
        <dbReference type="ChEBI" id="CHEBI:456216"/>
        <dbReference type="EC" id="2.7.11.1"/>
    </reaction>
</comment>
<feature type="domain" description="EF-hand" evidence="16">
    <location>
        <begin position="388"/>
        <end position="423"/>
    </location>
</feature>
<dbReference type="PROSITE" id="PS50011">
    <property type="entry name" value="PROTEIN_KINASE_DOM"/>
    <property type="match status" value="1"/>
</dbReference>
<keyword evidence="18" id="KW-1185">Reference proteome</keyword>
<evidence type="ECO:0000256" key="13">
    <source>
        <dbReference type="PROSITE-ProRule" id="PRU10141"/>
    </source>
</evidence>
<organism evidence="17 18">
    <name type="scientific">Corchorus capsularis</name>
    <name type="common">Jute</name>
    <dbReference type="NCBI Taxonomy" id="210143"/>
    <lineage>
        <taxon>Eukaryota</taxon>
        <taxon>Viridiplantae</taxon>
        <taxon>Streptophyta</taxon>
        <taxon>Embryophyta</taxon>
        <taxon>Tracheophyta</taxon>
        <taxon>Spermatophyta</taxon>
        <taxon>Magnoliopsida</taxon>
        <taxon>eudicotyledons</taxon>
        <taxon>Gunneridae</taxon>
        <taxon>Pentapetalae</taxon>
        <taxon>rosids</taxon>
        <taxon>malvids</taxon>
        <taxon>Malvales</taxon>
        <taxon>Malvaceae</taxon>
        <taxon>Grewioideae</taxon>
        <taxon>Apeibeae</taxon>
        <taxon>Corchorus</taxon>
    </lineage>
</organism>
<dbReference type="InterPro" id="IPR050205">
    <property type="entry name" value="CDPK_Ser/Thr_kinases"/>
</dbReference>
<dbReference type="InterPro" id="IPR000719">
    <property type="entry name" value="Prot_kinase_dom"/>
</dbReference>
<dbReference type="FunFam" id="1.10.238.10:FF:000085">
    <property type="entry name" value="CDPK-related kinase 1"/>
    <property type="match status" value="1"/>
</dbReference>
<evidence type="ECO:0000256" key="10">
    <source>
        <dbReference type="ARBA" id="ARBA00047899"/>
    </source>
</evidence>
<dbReference type="SMART" id="SM00220">
    <property type="entry name" value="S_TKc"/>
    <property type="match status" value="1"/>
</dbReference>
<evidence type="ECO:0000256" key="8">
    <source>
        <dbReference type="ARBA" id="ARBA00022777"/>
    </source>
</evidence>
<comment type="function">
    <text evidence="12">CIPK serine-threonine protein kinases interact with CBL proteins. Binding of a CBL protein to the regulatory NAF domain of CIPK protein lead to the activation of the kinase in a calcium-dependent manner.</text>
</comment>
<feature type="binding site" evidence="13">
    <location>
        <position position="113"/>
    </location>
    <ligand>
        <name>ATP</name>
        <dbReference type="ChEBI" id="CHEBI:30616"/>
    </ligand>
</feature>
<evidence type="ECO:0000259" key="15">
    <source>
        <dbReference type="PROSITE" id="PS50011"/>
    </source>
</evidence>
<keyword evidence="4" id="KW-0723">Serine/threonine-protein kinase</keyword>